<dbReference type="Proteomes" id="UP000256328">
    <property type="component" value="Unassembled WGS sequence"/>
</dbReference>
<dbReference type="InterPro" id="IPR011042">
    <property type="entry name" value="6-blade_b-propeller_TolB-like"/>
</dbReference>
<dbReference type="EMBL" id="PDLN01000007">
    <property type="protein sequence ID" value="RDW80785.1"/>
    <property type="molecule type" value="Genomic_DNA"/>
</dbReference>
<feature type="compositionally biased region" description="Polar residues" evidence="1">
    <location>
        <begin position="1"/>
        <end position="14"/>
    </location>
</feature>
<dbReference type="SUPFAM" id="SSF69304">
    <property type="entry name" value="Tricorn protease N-terminal domain"/>
    <property type="match status" value="1"/>
</dbReference>
<feature type="region of interest" description="Disordered" evidence="1">
    <location>
        <begin position="1"/>
        <end position="20"/>
    </location>
</feature>
<evidence type="ECO:0000256" key="1">
    <source>
        <dbReference type="SAM" id="MobiDB-lite"/>
    </source>
</evidence>
<feature type="region of interest" description="Disordered" evidence="1">
    <location>
        <begin position="51"/>
        <end position="70"/>
    </location>
</feature>
<comment type="caution">
    <text evidence="2">The sequence shown here is derived from an EMBL/GenBank/DDBJ whole genome shotgun (WGS) entry which is preliminary data.</text>
</comment>
<keyword evidence="2" id="KW-0378">Hydrolase</keyword>
<dbReference type="GO" id="GO:0016787">
    <property type="term" value="F:hydrolase activity"/>
    <property type="evidence" value="ECO:0007669"/>
    <property type="project" value="UniProtKB-KW"/>
</dbReference>
<dbReference type="AlphaFoldDB" id="A0A3D8S3D4"/>
<organism evidence="2 3">
    <name type="scientific">Coleophoma crateriformis</name>
    <dbReference type="NCBI Taxonomy" id="565419"/>
    <lineage>
        <taxon>Eukaryota</taxon>
        <taxon>Fungi</taxon>
        <taxon>Dikarya</taxon>
        <taxon>Ascomycota</taxon>
        <taxon>Pezizomycotina</taxon>
        <taxon>Leotiomycetes</taxon>
        <taxon>Helotiales</taxon>
        <taxon>Dermateaceae</taxon>
        <taxon>Coleophoma</taxon>
    </lineage>
</organism>
<gene>
    <name evidence="2" type="ORF">BP5796_05483</name>
</gene>
<keyword evidence="3" id="KW-1185">Reference proteome</keyword>
<evidence type="ECO:0000313" key="3">
    <source>
        <dbReference type="Proteomes" id="UP000256328"/>
    </source>
</evidence>
<dbReference type="Gene3D" id="2.120.10.30">
    <property type="entry name" value="TolB, C-terminal domain"/>
    <property type="match status" value="1"/>
</dbReference>
<dbReference type="OrthoDB" id="10265322at2759"/>
<accession>A0A3D8S3D4</accession>
<proteinExistence type="predicted"/>
<evidence type="ECO:0000313" key="2">
    <source>
        <dbReference type="EMBL" id="RDW80785.1"/>
    </source>
</evidence>
<protein>
    <submittedName>
        <fullName evidence="2">Saponin hydrolase</fullName>
    </submittedName>
</protein>
<reference evidence="2 3" key="1">
    <citation type="journal article" date="2018" name="IMA Fungus">
        <title>IMA Genome-F 9: Draft genome sequence of Annulohypoxylon stygium, Aspergillus mulundensis, Berkeleyomyces basicola (syn. Thielaviopsis basicola), Ceratocystis smalleyi, two Cercospora beticola strains, Coleophoma cylindrospora, Fusarium fracticaudum, Phialophora cf. hyalina, and Morchella septimelata.</title>
        <authorList>
            <person name="Wingfield B.D."/>
            <person name="Bills G.F."/>
            <person name="Dong Y."/>
            <person name="Huang W."/>
            <person name="Nel W.J."/>
            <person name="Swalarsk-Parry B.S."/>
            <person name="Vaghefi N."/>
            <person name="Wilken P.M."/>
            <person name="An Z."/>
            <person name="de Beer Z.W."/>
            <person name="De Vos L."/>
            <person name="Chen L."/>
            <person name="Duong T.A."/>
            <person name="Gao Y."/>
            <person name="Hammerbacher A."/>
            <person name="Kikkert J.R."/>
            <person name="Li Y."/>
            <person name="Li H."/>
            <person name="Li K."/>
            <person name="Li Q."/>
            <person name="Liu X."/>
            <person name="Ma X."/>
            <person name="Naidoo K."/>
            <person name="Pethybridge S.J."/>
            <person name="Sun J."/>
            <person name="Steenkamp E.T."/>
            <person name="van der Nest M.A."/>
            <person name="van Wyk S."/>
            <person name="Wingfield M.J."/>
            <person name="Xiong C."/>
            <person name="Yue Q."/>
            <person name="Zhang X."/>
        </authorList>
    </citation>
    <scope>NUCLEOTIDE SEQUENCE [LARGE SCALE GENOMIC DNA]</scope>
    <source>
        <strain evidence="2 3">BP5796</strain>
    </source>
</reference>
<sequence length="663" mass="71741">MAQPMSITKSTQPCPSKGTDPMRFATSGIAVLLVPLALAAQSPLLLPALSDANAGESRPDGPSPPAPESIEVTQLPLPPTTVNEEEGGCSVEVNPRRTGCIGQLPNLLGGNFLPDHNHVVAAVEFKGAPAAPDPASIYTGLQLILVKADGTTFANGDPWKCITCGVPEDQQIGRGPTMEYPQAFTDGTRVLAGTDIIDCAPWQLSSPECTPERTYIFPIRWNVQPDGSGPGGNIRELRKHPDDVHLGYNSMSFSGATISQFAYFARLQFNPSPTTGIPLAPRYDLVNVTRLHNPNSSSLVMTDGDKIRMNYEAITIGELRGFSGRGNEVTYIGYPWESCNMDVFAVDLTTGKVRRLTSHPEYVDPVDISPDDQWVVVEDTRSTGRQMFLSAMRGIPPIIDMVVTGAVSSTRNNGQRRFFQPWMIDRYGDRGTYFGQQINAAGDGSPGSINDPEWNARADPKWSLDGTRIVYSQQITLPPACGGINPLPCPISTEPGGRVERLMVAHLSSRPPVAWQPVAPVSDIVPWGVPYEPGSSASRPIAVEERNYSMVGEISGSAEIKIRQNREKTYVVSVAVTYQNFSNDGDNVIAGMEEVSVRYPTPTTVHLDWDSNLTSTGISYSTKKSSPDGFHLEIDMMTNILEANGTLTTTVDGITYLQPANGT</sequence>
<name>A0A3D8S3D4_9HELO</name>